<dbReference type="EMBL" id="BARS01020059">
    <property type="protein sequence ID" value="GAG02905.1"/>
    <property type="molecule type" value="Genomic_DNA"/>
</dbReference>
<name>X0UBG5_9ZZZZ</name>
<organism evidence="1">
    <name type="scientific">marine sediment metagenome</name>
    <dbReference type="NCBI Taxonomy" id="412755"/>
    <lineage>
        <taxon>unclassified sequences</taxon>
        <taxon>metagenomes</taxon>
        <taxon>ecological metagenomes</taxon>
    </lineage>
</organism>
<reference evidence="1" key="1">
    <citation type="journal article" date="2014" name="Front. Microbiol.">
        <title>High frequency of phylogenetically diverse reductive dehalogenase-homologous genes in deep subseafloor sedimentary metagenomes.</title>
        <authorList>
            <person name="Kawai M."/>
            <person name="Futagami T."/>
            <person name="Toyoda A."/>
            <person name="Takaki Y."/>
            <person name="Nishi S."/>
            <person name="Hori S."/>
            <person name="Arai W."/>
            <person name="Tsubouchi T."/>
            <person name="Morono Y."/>
            <person name="Uchiyama I."/>
            <person name="Ito T."/>
            <person name="Fujiyama A."/>
            <person name="Inagaki F."/>
            <person name="Takami H."/>
        </authorList>
    </citation>
    <scope>NUCLEOTIDE SEQUENCE</scope>
    <source>
        <strain evidence="1">Expedition CK06-06</strain>
    </source>
</reference>
<proteinExistence type="predicted"/>
<dbReference type="AlphaFoldDB" id="X0UBG5"/>
<accession>X0UBG5</accession>
<feature type="non-terminal residue" evidence="1">
    <location>
        <position position="94"/>
    </location>
</feature>
<protein>
    <submittedName>
        <fullName evidence="1">Uncharacterized protein</fullName>
    </submittedName>
</protein>
<evidence type="ECO:0000313" key="1">
    <source>
        <dbReference type="EMBL" id="GAG02905.1"/>
    </source>
</evidence>
<sequence>MKIDVKYVKGLAIACSLWLVFCAAEGCTWEHALSFAQPAGAFPIPSDVGGHSGAAEIASSKLVRVPFGVGEYLEFSVNYNILRAGTATMSVVGV</sequence>
<gene>
    <name evidence="1" type="ORF">S01H1_32406</name>
</gene>
<comment type="caution">
    <text evidence="1">The sequence shown here is derived from an EMBL/GenBank/DDBJ whole genome shotgun (WGS) entry which is preliminary data.</text>
</comment>